<reference evidence="1" key="1">
    <citation type="submission" date="2007-11" db="EMBL/GenBank/DDBJ databases">
        <authorList>
            <person name="Fulton L."/>
            <person name="Clifton S."/>
            <person name="Fulton B."/>
            <person name="Xu J."/>
            <person name="Minx P."/>
            <person name="Pepin K.H."/>
            <person name="Johnson M."/>
            <person name="Thiruvilangam P."/>
            <person name="Bhonagiri V."/>
            <person name="Nash W.E."/>
            <person name="Mardis E.R."/>
            <person name="Wilson R.K."/>
        </authorList>
    </citation>
    <scope>NUCLEOTIDE SEQUENCE [LARGE SCALE GENOMIC DNA]</scope>
    <source>
        <strain evidence="1">DSM 17241</strain>
    </source>
</reference>
<gene>
    <name evidence="1" type="ORF">ANACOL_04109</name>
</gene>
<proteinExistence type="predicted"/>
<keyword evidence="2" id="KW-1185">Reference proteome</keyword>
<evidence type="ECO:0000313" key="2">
    <source>
        <dbReference type="Proteomes" id="UP000003803"/>
    </source>
</evidence>
<evidence type="ECO:0000313" key="1">
    <source>
        <dbReference type="EMBL" id="EDS09335.1"/>
    </source>
</evidence>
<reference evidence="1" key="2">
    <citation type="submission" date="2013-09" db="EMBL/GenBank/DDBJ databases">
        <title>Draft genome sequence of Anaerotruncus colihominis(DSM 17241).</title>
        <authorList>
            <person name="Sudarsanam P."/>
            <person name="Ley R."/>
            <person name="Guruge J."/>
            <person name="Turnbaugh P.J."/>
            <person name="Mahowald M."/>
            <person name="Liep D."/>
            <person name="Gordon J."/>
        </authorList>
    </citation>
    <scope>NUCLEOTIDE SEQUENCE</scope>
    <source>
        <strain evidence="1">DSM 17241</strain>
    </source>
</reference>
<dbReference type="EMBL" id="ABGD02000030">
    <property type="protein sequence ID" value="EDS09335.1"/>
    <property type="molecule type" value="Genomic_DNA"/>
</dbReference>
<accession>B0PH87</accession>
<dbReference type="HOGENOM" id="CLU_3246357_0_0_9"/>
<name>B0PH87_9FIRM</name>
<dbReference type="Proteomes" id="UP000003803">
    <property type="component" value="Unassembled WGS sequence"/>
</dbReference>
<sequence length="42" mass="4849">MPGSPHSQSVFVPGRLFFCLGYCKITKKLSFCDVINYKFYLL</sequence>
<organism evidence="1 2">
    <name type="scientific">Anaerotruncus colihominis DSM 17241</name>
    <dbReference type="NCBI Taxonomy" id="445972"/>
    <lineage>
        <taxon>Bacteria</taxon>
        <taxon>Bacillati</taxon>
        <taxon>Bacillota</taxon>
        <taxon>Clostridia</taxon>
        <taxon>Eubacteriales</taxon>
        <taxon>Oscillospiraceae</taxon>
        <taxon>Anaerotruncus</taxon>
    </lineage>
</organism>
<protein>
    <submittedName>
        <fullName evidence="1">Uncharacterized protein</fullName>
    </submittedName>
</protein>
<comment type="caution">
    <text evidence="1">The sequence shown here is derived from an EMBL/GenBank/DDBJ whole genome shotgun (WGS) entry which is preliminary data.</text>
</comment>
<dbReference type="AlphaFoldDB" id="B0PH87"/>